<evidence type="ECO:0000313" key="3">
    <source>
        <dbReference type="Proteomes" id="UP000092462"/>
    </source>
</evidence>
<dbReference type="AlphaFoldDB" id="A0A1B0CZC1"/>
<protein>
    <submittedName>
        <fullName evidence="2">Uncharacterized protein</fullName>
    </submittedName>
</protein>
<dbReference type="EnsemblMetazoa" id="PPAI000443-RA">
    <property type="protein sequence ID" value="PPAI000443-PA"/>
    <property type="gene ID" value="PPAI000443"/>
</dbReference>
<reference evidence="2" key="1">
    <citation type="submission" date="2022-08" db="UniProtKB">
        <authorList>
            <consortium name="EnsemblMetazoa"/>
        </authorList>
    </citation>
    <scope>IDENTIFICATION</scope>
    <source>
        <strain evidence="2">Israel</strain>
    </source>
</reference>
<proteinExistence type="predicted"/>
<accession>A0A1B0CZC1</accession>
<feature type="region of interest" description="Disordered" evidence="1">
    <location>
        <begin position="1"/>
        <end position="48"/>
    </location>
</feature>
<dbReference type="VEuPathDB" id="VectorBase:PPAI000443"/>
<name>A0A1B0CZC1_PHLPP</name>
<organism evidence="2 3">
    <name type="scientific">Phlebotomus papatasi</name>
    <name type="common">Sandfly</name>
    <dbReference type="NCBI Taxonomy" id="29031"/>
    <lineage>
        <taxon>Eukaryota</taxon>
        <taxon>Metazoa</taxon>
        <taxon>Ecdysozoa</taxon>
        <taxon>Arthropoda</taxon>
        <taxon>Hexapoda</taxon>
        <taxon>Insecta</taxon>
        <taxon>Pterygota</taxon>
        <taxon>Neoptera</taxon>
        <taxon>Endopterygota</taxon>
        <taxon>Diptera</taxon>
        <taxon>Nematocera</taxon>
        <taxon>Psychodoidea</taxon>
        <taxon>Psychodidae</taxon>
        <taxon>Phlebotomus</taxon>
        <taxon>Phlebotomus</taxon>
    </lineage>
</organism>
<sequence>MDNGTDYASTCKIDLSDADQQEETNNPTAVEKRGRHPPKLKTPAEDRNFAREFIEAIPA</sequence>
<evidence type="ECO:0000256" key="1">
    <source>
        <dbReference type="SAM" id="MobiDB-lite"/>
    </source>
</evidence>
<dbReference type="EMBL" id="AJVK01009518">
    <property type="status" value="NOT_ANNOTATED_CDS"/>
    <property type="molecule type" value="Genomic_DNA"/>
</dbReference>
<keyword evidence="3" id="KW-1185">Reference proteome</keyword>
<dbReference type="Proteomes" id="UP000092462">
    <property type="component" value="Unassembled WGS sequence"/>
</dbReference>
<evidence type="ECO:0000313" key="2">
    <source>
        <dbReference type="EnsemblMetazoa" id="PPAI000443-PA"/>
    </source>
</evidence>
<dbReference type="EMBL" id="AJVK01009519">
    <property type="status" value="NOT_ANNOTATED_CDS"/>
    <property type="molecule type" value="Genomic_DNA"/>
</dbReference>